<protein>
    <recommendedName>
        <fullName evidence="13">8-oxo-dGTP diphosphatase</fullName>
        <ecNumber evidence="12">3.6.1.55</ecNumber>
    </recommendedName>
    <alternativeName>
        <fullName evidence="16">7,8-dihydro-8-oxoguanine-triphosphatase</fullName>
    </alternativeName>
    <alternativeName>
        <fullName evidence="15">Mutator protein MutT</fullName>
    </alternativeName>
    <alternativeName>
        <fullName evidence="14">dGTP pyrophosphohydrolase</fullName>
    </alternativeName>
</protein>
<comment type="cofactor">
    <cofactor evidence="1">
        <name>Mg(2+)</name>
        <dbReference type="ChEBI" id="CHEBI:18420"/>
    </cofactor>
</comment>
<keyword evidence="7" id="KW-0378">Hydrolase</keyword>
<evidence type="ECO:0000256" key="10">
    <source>
        <dbReference type="ARBA" id="ARBA00035861"/>
    </source>
</evidence>
<keyword evidence="19" id="KW-1185">Reference proteome</keyword>
<comment type="caution">
    <text evidence="18">The sequence shown here is derived from an EMBL/GenBank/DDBJ whole genome shotgun (WGS) entry which is preliminary data.</text>
</comment>
<keyword evidence="3" id="KW-0515">Mutator protein</keyword>
<reference evidence="18 19" key="1">
    <citation type="submission" date="2022-06" db="EMBL/GenBank/DDBJ databases">
        <title>Dyella sp. Sa strain:Sa Genome sequencing.</title>
        <authorList>
            <person name="Park S."/>
        </authorList>
    </citation>
    <scope>NUCLEOTIDE SEQUENCE [LARGE SCALE GENOMIC DNA]</scope>
    <source>
        <strain evidence="18 19">Sa</strain>
    </source>
</reference>
<dbReference type="PANTHER" id="PTHR47707">
    <property type="entry name" value="8-OXO-DGTP DIPHOSPHATASE"/>
    <property type="match status" value="1"/>
</dbReference>
<dbReference type="PROSITE" id="PS00893">
    <property type="entry name" value="NUDIX_BOX"/>
    <property type="match status" value="1"/>
</dbReference>
<dbReference type="InterPro" id="IPR020084">
    <property type="entry name" value="NUDIX_hydrolase_CS"/>
</dbReference>
<evidence type="ECO:0000256" key="8">
    <source>
        <dbReference type="ARBA" id="ARBA00022842"/>
    </source>
</evidence>
<evidence type="ECO:0000313" key="19">
    <source>
        <dbReference type="Proteomes" id="UP001204615"/>
    </source>
</evidence>
<gene>
    <name evidence="18" type="ORF">NC595_08335</name>
</gene>
<accession>A0ABT1F9L2</accession>
<dbReference type="Gene3D" id="3.90.79.10">
    <property type="entry name" value="Nucleoside Triphosphate Pyrophosphohydrolase"/>
    <property type="match status" value="1"/>
</dbReference>
<dbReference type="PANTHER" id="PTHR47707:SF1">
    <property type="entry name" value="NUDIX HYDROLASE FAMILY PROTEIN"/>
    <property type="match status" value="1"/>
</dbReference>
<dbReference type="Proteomes" id="UP001204615">
    <property type="component" value="Unassembled WGS sequence"/>
</dbReference>
<evidence type="ECO:0000313" key="18">
    <source>
        <dbReference type="EMBL" id="MCP1374069.1"/>
    </source>
</evidence>
<keyword evidence="8" id="KW-0460">Magnesium</keyword>
<dbReference type="PROSITE" id="PS51462">
    <property type="entry name" value="NUDIX"/>
    <property type="match status" value="1"/>
</dbReference>
<dbReference type="CDD" id="cd03425">
    <property type="entry name" value="NUDIX_MutT_NudA_like"/>
    <property type="match status" value="1"/>
</dbReference>
<keyword evidence="9" id="KW-0234">DNA repair</keyword>
<dbReference type="InterPro" id="IPR015797">
    <property type="entry name" value="NUDIX_hydrolase-like_dom_sf"/>
</dbReference>
<dbReference type="EMBL" id="JAMZEK010000002">
    <property type="protein sequence ID" value="MCP1374069.1"/>
    <property type="molecule type" value="Genomic_DNA"/>
</dbReference>
<comment type="catalytic activity">
    <reaction evidence="11">
        <text>8-oxo-GTP + H2O = 8-oxo-GMP + diphosphate + H(+)</text>
        <dbReference type="Rhea" id="RHEA:67616"/>
        <dbReference type="ChEBI" id="CHEBI:15377"/>
        <dbReference type="ChEBI" id="CHEBI:15378"/>
        <dbReference type="ChEBI" id="CHEBI:33019"/>
        <dbReference type="ChEBI" id="CHEBI:143553"/>
        <dbReference type="ChEBI" id="CHEBI:145694"/>
    </reaction>
</comment>
<dbReference type="RefSeq" id="WP_253565907.1">
    <property type="nucleotide sequence ID" value="NZ_JAMZEK010000002.1"/>
</dbReference>
<evidence type="ECO:0000256" key="16">
    <source>
        <dbReference type="ARBA" id="ARBA00042798"/>
    </source>
</evidence>
<name>A0ABT1F9L2_9GAMM</name>
<keyword evidence="4" id="KW-0235">DNA replication</keyword>
<dbReference type="SUPFAM" id="SSF55811">
    <property type="entry name" value="Nudix"/>
    <property type="match status" value="1"/>
</dbReference>
<evidence type="ECO:0000256" key="14">
    <source>
        <dbReference type="ARBA" id="ARBA00041592"/>
    </source>
</evidence>
<proteinExistence type="inferred from homology"/>
<keyword evidence="6" id="KW-0227">DNA damage</keyword>
<evidence type="ECO:0000256" key="3">
    <source>
        <dbReference type="ARBA" id="ARBA00022457"/>
    </source>
</evidence>
<dbReference type="InterPro" id="IPR000086">
    <property type="entry name" value="NUDIX_hydrolase_dom"/>
</dbReference>
<evidence type="ECO:0000256" key="11">
    <source>
        <dbReference type="ARBA" id="ARBA00036904"/>
    </source>
</evidence>
<evidence type="ECO:0000256" key="4">
    <source>
        <dbReference type="ARBA" id="ARBA00022705"/>
    </source>
</evidence>
<dbReference type="InterPro" id="IPR047127">
    <property type="entry name" value="MutT-like"/>
</dbReference>
<dbReference type="EC" id="3.6.1.55" evidence="12"/>
<evidence type="ECO:0000259" key="17">
    <source>
        <dbReference type="PROSITE" id="PS51462"/>
    </source>
</evidence>
<evidence type="ECO:0000256" key="6">
    <source>
        <dbReference type="ARBA" id="ARBA00022763"/>
    </source>
</evidence>
<evidence type="ECO:0000256" key="5">
    <source>
        <dbReference type="ARBA" id="ARBA00022723"/>
    </source>
</evidence>
<evidence type="ECO:0000256" key="7">
    <source>
        <dbReference type="ARBA" id="ARBA00022801"/>
    </source>
</evidence>
<keyword evidence="5" id="KW-0479">Metal-binding</keyword>
<dbReference type="InterPro" id="IPR029119">
    <property type="entry name" value="MutY_C"/>
</dbReference>
<dbReference type="InterPro" id="IPR020476">
    <property type="entry name" value="Nudix_hydrolase"/>
</dbReference>
<evidence type="ECO:0000256" key="1">
    <source>
        <dbReference type="ARBA" id="ARBA00001946"/>
    </source>
</evidence>
<sequence length="132" mass="14494">MAPPGPLHVMAGVLRRPDGAVLVTERPPGKHLAGLWEFPGGKLEPDEIPFAGLVRELREELGIEVREAYPLLVLPWRYEAFQLLLDTWVVTAWDGTPGPLEGQGLQWHRPEALTPAQLAPADQAILRTLLAG</sequence>
<evidence type="ECO:0000256" key="9">
    <source>
        <dbReference type="ARBA" id="ARBA00023204"/>
    </source>
</evidence>
<evidence type="ECO:0000256" key="13">
    <source>
        <dbReference type="ARBA" id="ARBA00040794"/>
    </source>
</evidence>
<dbReference type="PRINTS" id="PR00502">
    <property type="entry name" value="NUDIXFAMILY"/>
</dbReference>
<dbReference type="Pfam" id="PF14815">
    <property type="entry name" value="NUDIX_4"/>
    <property type="match status" value="1"/>
</dbReference>
<comment type="similarity">
    <text evidence="2">Belongs to the Nudix hydrolase family.</text>
</comment>
<comment type="catalytic activity">
    <reaction evidence="10">
        <text>8-oxo-dGTP + H2O = 8-oxo-dGMP + diphosphate + H(+)</text>
        <dbReference type="Rhea" id="RHEA:31575"/>
        <dbReference type="ChEBI" id="CHEBI:15377"/>
        <dbReference type="ChEBI" id="CHEBI:15378"/>
        <dbReference type="ChEBI" id="CHEBI:33019"/>
        <dbReference type="ChEBI" id="CHEBI:63224"/>
        <dbReference type="ChEBI" id="CHEBI:77896"/>
        <dbReference type="EC" id="3.6.1.55"/>
    </reaction>
</comment>
<evidence type="ECO:0000256" key="2">
    <source>
        <dbReference type="ARBA" id="ARBA00005582"/>
    </source>
</evidence>
<organism evidence="18 19">
    <name type="scientific">Dyella lutea</name>
    <dbReference type="NCBI Taxonomy" id="2950441"/>
    <lineage>
        <taxon>Bacteria</taxon>
        <taxon>Pseudomonadati</taxon>
        <taxon>Pseudomonadota</taxon>
        <taxon>Gammaproteobacteria</taxon>
        <taxon>Lysobacterales</taxon>
        <taxon>Rhodanobacteraceae</taxon>
        <taxon>Dyella</taxon>
    </lineage>
</organism>
<feature type="domain" description="Nudix hydrolase" evidence="17">
    <location>
        <begin position="4"/>
        <end position="131"/>
    </location>
</feature>
<evidence type="ECO:0000256" key="15">
    <source>
        <dbReference type="ARBA" id="ARBA00041979"/>
    </source>
</evidence>
<evidence type="ECO:0000256" key="12">
    <source>
        <dbReference type="ARBA" id="ARBA00038905"/>
    </source>
</evidence>